<gene>
    <name evidence="7" type="ORF">ABDJ40_08510</name>
</gene>
<feature type="compositionally biased region" description="Low complexity" evidence="3">
    <location>
        <begin position="387"/>
        <end position="406"/>
    </location>
</feature>
<keyword evidence="2" id="KW-0175">Coiled coil</keyword>
<feature type="domain" description="Multidrug resistance protein MdtA-like alpha-helical hairpin" evidence="4">
    <location>
        <begin position="128"/>
        <end position="184"/>
    </location>
</feature>
<dbReference type="Gene3D" id="2.40.420.20">
    <property type="match status" value="1"/>
</dbReference>
<keyword evidence="8" id="KW-1185">Reference proteome</keyword>
<comment type="similarity">
    <text evidence="1">Belongs to the membrane fusion protein (MFP) (TC 8.A.1) family.</text>
</comment>
<dbReference type="InterPro" id="IPR058625">
    <property type="entry name" value="MdtA-like_BSH"/>
</dbReference>
<dbReference type="Proteomes" id="UP001462640">
    <property type="component" value="Unassembled WGS sequence"/>
</dbReference>
<organism evidence="7 8">
    <name type="scientific">Roseateles flavus</name>
    <dbReference type="NCBI Taxonomy" id="3149041"/>
    <lineage>
        <taxon>Bacteria</taxon>
        <taxon>Pseudomonadati</taxon>
        <taxon>Pseudomonadota</taxon>
        <taxon>Betaproteobacteria</taxon>
        <taxon>Burkholderiales</taxon>
        <taxon>Sphaerotilaceae</taxon>
        <taxon>Roseateles</taxon>
    </lineage>
</organism>
<feature type="region of interest" description="Disordered" evidence="3">
    <location>
        <begin position="30"/>
        <end position="66"/>
    </location>
</feature>
<evidence type="ECO:0000256" key="3">
    <source>
        <dbReference type="SAM" id="MobiDB-lite"/>
    </source>
</evidence>
<accession>A0ABV0GCP0</accession>
<dbReference type="SUPFAM" id="SSF111369">
    <property type="entry name" value="HlyD-like secretion proteins"/>
    <property type="match status" value="1"/>
</dbReference>
<evidence type="ECO:0000256" key="1">
    <source>
        <dbReference type="ARBA" id="ARBA00009477"/>
    </source>
</evidence>
<dbReference type="InterPro" id="IPR058624">
    <property type="entry name" value="MdtA-like_HH"/>
</dbReference>
<proteinExistence type="inferred from homology"/>
<feature type="domain" description="Multidrug resistance protein MdtA-like barrel-sandwich hybrid" evidence="5">
    <location>
        <begin position="92"/>
        <end position="211"/>
    </location>
</feature>
<dbReference type="InterPro" id="IPR006143">
    <property type="entry name" value="RND_pump_MFP"/>
</dbReference>
<dbReference type="PANTHER" id="PTHR30469">
    <property type="entry name" value="MULTIDRUG RESISTANCE PROTEIN MDTA"/>
    <property type="match status" value="1"/>
</dbReference>
<dbReference type="EMBL" id="JBDPZC010000003">
    <property type="protein sequence ID" value="MEO3712808.1"/>
    <property type="molecule type" value="Genomic_DNA"/>
</dbReference>
<dbReference type="Gene3D" id="1.10.287.470">
    <property type="entry name" value="Helix hairpin bin"/>
    <property type="match status" value="1"/>
</dbReference>
<dbReference type="RefSeq" id="WP_347608748.1">
    <property type="nucleotide sequence ID" value="NZ_JBDPZC010000003.1"/>
</dbReference>
<evidence type="ECO:0000259" key="6">
    <source>
        <dbReference type="Pfam" id="PF25954"/>
    </source>
</evidence>
<evidence type="ECO:0000256" key="2">
    <source>
        <dbReference type="SAM" id="Coils"/>
    </source>
</evidence>
<feature type="coiled-coil region" evidence="2">
    <location>
        <begin position="126"/>
        <end position="182"/>
    </location>
</feature>
<evidence type="ECO:0000259" key="5">
    <source>
        <dbReference type="Pfam" id="PF25917"/>
    </source>
</evidence>
<reference evidence="7 8" key="1">
    <citation type="submission" date="2024-05" db="EMBL/GenBank/DDBJ databases">
        <title>Roseateles sp. 2.12 16S ribosomal RNA gene Genome sequencing and assembly.</title>
        <authorList>
            <person name="Woo H."/>
        </authorList>
    </citation>
    <scope>NUCLEOTIDE SEQUENCE [LARGE SCALE GENOMIC DNA]</scope>
    <source>
        <strain evidence="7 8">2.12</strain>
    </source>
</reference>
<dbReference type="NCBIfam" id="TIGR01730">
    <property type="entry name" value="RND_mfp"/>
    <property type="match status" value="1"/>
</dbReference>
<sequence>MKKSLHKGLVVVGLLAAVGVAYVWQRPGSLPPPAAGKTTDKAAPGAKDGKDGKDGKDAKPAGPVPVEARQVQLRTLSDDTQAVGSLRAHQSVVLKPESAGRIVKLGFQDGQRVRKGQVLIQLDDSLQAAQLQQAEAQAHIARTQLQRNKELLSQGFVTPSALDQAQATLDVAEAQVALARAQLARMRVLAPFDGMAGIRTVSLGDYVKDGAELVSLEDSSTVWVDFRLPEREAPRVRPGQALQLSLDALPGKQFDARVQALDAQLDANGRSLLVRAQVLKPGPELRSGLFARVRLSLGERQQAVVVPEEALVPMGGKQYLIKLVPAPEGQGQVAQRFEAKLGLRVPGLVEITEGLKPGDWVVTAGQAKLMRGDGQPVKRVDVDQQGAKPAAASTPASTPASAPSKG</sequence>
<feature type="domain" description="CusB-like beta-barrel" evidence="6">
    <location>
        <begin position="221"/>
        <end position="296"/>
    </location>
</feature>
<feature type="compositionally biased region" description="Basic and acidic residues" evidence="3">
    <location>
        <begin position="47"/>
        <end position="59"/>
    </location>
</feature>
<comment type="caution">
    <text evidence="7">The sequence shown here is derived from an EMBL/GenBank/DDBJ whole genome shotgun (WGS) entry which is preliminary data.</text>
</comment>
<protein>
    <submittedName>
        <fullName evidence="7">Efflux RND transporter periplasmic adaptor subunit</fullName>
    </submittedName>
</protein>
<dbReference type="Pfam" id="PF25954">
    <property type="entry name" value="Beta-barrel_RND_2"/>
    <property type="match status" value="1"/>
</dbReference>
<dbReference type="Pfam" id="PF25917">
    <property type="entry name" value="BSH_RND"/>
    <property type="match status" value="1"/>
</dbReference>
<name>A0ABV0GCP0_9BURK</name>
<dbReference type="Gene3D" id="2.40.50.100">
    <property type="match status" value="1"/>
</dbReference>
<dbReference type="Pfam" id="PF25876">
    <property type="entry name" value="HH_MFP_RND"/>
    <property type="match status" value="1"/>
</dbReference>
<evidence type="ECO:0000259" key="4">
    <source>
        <dbReference type="Pfam" id="PF25876"/>
    </source>
</evidence>
<dbReference type="InterPro" id="IPR058792">
    <property type="entry name" value="Beta-barrel_RND_2"/>
</dbReference>
<evidence type="ECO:0000313" key="8">
    <source>
        <dbReference type="Proteomes" id="UP001462640"/>
    </source>
</evidence>
<dbReference type="Gene3D" id="2.40.30.170">
    <property type="match status" value="1"/>
</dbReference>
<evidence type="ECO:0000313" key="7">
    <source>
        <dbReference type="EMBL" id="MEO3712808.1"/>
    </source>
</evidence>
<dbReference type="PANTHER" id="PTHR30469:SF11">
    <property type="entry name" value="BLL4320 PROTEIN"/>
    <property type="match status" value="1"/>
</dbReference>
<feature type="region of interest" description="Disordered" evidence="3">
    <location>
        <begin position="372"/>
        <end position="406"/>
    </location>
</feature>